<keyword evidence="3" id="KW-1185">Reference proteome</keyword>
<name>A0ABT4A5I9_9BACT</name>
<dbReference type="Proteomes" id="UP001207654">
    <property type="component" value="Unassembled WGS sequence"/>
</dbReference>
<evidence type="ECO:0000313" key="2">
    <source>
        <dbReference type="EMBL" id="MCY1076885.1"/>
    </source>
</evidence>
<proteinExistence type="predicted"/>
<accession>A0ABT4A5I9</accession>
<feature type="domain" description="NAD-dependent epimerase/dehydratase" evidence="1">
    <location>
        <begin position="13"/>
        <end position="196"/>
    </location>
</feature>
<protein>
    <submittedName>
        <fullName evidence="2">NAD-dependent epimerase/dehydratase family protein</fullName>
    </submittedName>
</protein>
<dbReference type="Gene3D" id="3.40.50.720">
    <property type="entry name" value="NAD(P)-binding Rossmann-like Domain"/>
    <property type="match status" value="1"/>
</dbReference>
<evidence type="ECO:0000259" key="1">
    <source>
        <dbReference type="Pfam" id="PF01370"/>
    </source>
</evidence>
<dbReference type="SUPFAM" id="SSF51735">
    <property type="entry name" value="NAD(P)-binding Rossmann-fold domains"/>
    <property type="match status" value="1"/>
</dbReference>
<dbReference type="InterPro" id="IPR036291">
    <property type="entry name" value="NAD(P)-bd_dom_sf"/>
</dbReference>
<gene>
    <name evidence="2" type="ORF">OV287_20610</name>
</gene>
<reference evidence="2 3" key="1">
    <citation type="submission" date="2022-11" db="EMBL/GenBank/DDBJ databases">
        <title>Minimal conservation of predation-associated metabolite biosynthetic gene clusters underscores biosynthetic potential of Myxococcota including descriptions for ten novel species: Archangium lansinium sp. nov., Myxococcus landrumus sp. nov., Nannocystis bai.</title>
        <authorList>
            <person name="Ahearne A."/>
            <person name="Stevens C."/>
            <person name="Phillips K."/>
        </authorList>
    </citation>
    <scope>NUCLEOTIDE SEQUENCE [LARGE SCALE GENOMIC DNA]</scope>
    <source>
        <strain evidence="2 3">MIWBW</strain>
    </source>
</reference>
<dbReference type="InterPro" id="IPR001509">
    <property type="entry name" value="Epimerase_deHydtase"/>
</dbReference>
<sequence>MSARPEWRSPRGVLVLGASTPVGARLCRTLLEDRALRTVMAVGLEPRERVDLPEDPRLSYHRVDLTHARPVHDLLFGTARDLGVDVVVHLALHRANDFGDRVHVQNVESLRWLLSLSERHPTLRRLVFRSHAEVYRVERGLPTLITEDHPLELSPDAPQWVRDRVEADLLACSQMGMMAGLELAVLRCAEVLAPHEGSQLHDYLRAPVCLRSAGFDPMLNVLTQEDATEALRLAVYAGGLQGLFNIPGADTLPLSTCIRLSGRLDLPMPGPLLAPVYETRRRLRGAQFSYRINRGRFHFAAVLDGTQARQRLGYEPHHRVNWPASR</sequence>
<dbReference type="RefSeq" id="WP_267535746.1">
    <property type="nucleotide sequence ID" value="NZ_JAPNKA010000001.1"/>
</dbReference>
<dbReference type="EMBL" id="JAPNKA010000001">
    <property type="protein sequence ID" value="MCY1076885.1"/>
    <property type="molecule type" value="Genomic_DNA"/>
</dbReference>
<organism evidence="2 3">
    <name type="scientific">Archangium lansingense</name>
    <dbReference type="NCBI Taxonomy" id="2995310"/>
    <lineage>
        <taxon>Bacteria</taxon>
        <taxon>Pseudomonadati</taxon>
        <taxon>Myxococcota</taxon>
        <taxon>Myxococcia</taxon>
        <taxon>Myxococcales</taxon>
        <taxon>Cystobacterineae</taxon>
        <taxon>Archangiaceae</taxon>
        <taxon>Archangium</taxon>
    </lineage>
</organism>
<dbReference type="Pfam" id="PF01370">
    <property type="entry name" value="Epimerase"/>
    <property type="match status" value="1"/>
</dbReference>
<evidence type="ECO:0000313" key="3">
    <source>
        <dbReference type="Proteomes" id="UP001207654"/>
    </source>
</evidence>
<comment type="caution">
    <text evidence="2">The sequence shown here is derived from an EMBL/GenBank/DDBJ whole genome shotgun (WGS) entry which is preliminary data.</text>
</comment>